<dbReference type="Gene3D" id="3.30.1340.10">
    <property type="entry name" value="HPr-like"/>
    <property type="match status" value="1"/>
</dbReference>
<accession>A0A9X3TQD2</accession>
<dbReference type="PRINTS" id="PR00107">
    <property type="entry name" value="PHOSPHOCPHPR"/>
</dbReference>
<keyword evidence="5" id="KW-0813">Transport</keyword>
<dbReference type="InterPro" id="IPR035895">
    <property type="entry name" value="HPr-like_sf"/>
</dbReference>
<dbReference type="InterPro" id="IPR000032">
    <property type="entry name" value="HPr-like"/>
</dbReference>
<comment type="subcellular location">
    <subcellularLocation>
        <location evidence="2">Cytoplasm</location>
    </subcellularLocation>
</comment>
<dbReference type="CDD" id="cd00367">
    <property type="entry name" value="PTS-HPr_like"/>
    <property type="match status" value="1"/>
</dbReference>
<dbReference type="PANTHER" id="PTHR33705">
    <property type="entry name" value="PHOSPHOCARRIER PROTEIN HPR"/>
    <property type="match status" value="1"/>
</dbReference>
<evidence type="ECO:0000259" key="7">
    <source>
        <dbReference type="PROSITE" id="PS51350"/>
    </source>
</evidence>
<sequence length="87" mass="9128">MIQFQVTVTAEGGLHARPAALLVSRASQSRSTVTLAKGDKQVDGRSILSVMTLGAAQGDVLTVQVDGADEEEVAAAIKELFDKECKV</sequence>
<dbReference type="GO" id="GO:0009401">
    <property type="term" value="P:phosphoenolpyruvate-dependent sugar phosphotransferase system"/>
    <property type="evidence" value="ECO:0007669"/>
    <property type="project" value="UniProtKB-KW"/>
</dbReference>
<keyword evidence="4" id="KW-0963">Cytoplasm</keyword>
<organism evidence="8 9">
    <name type="scientific">Brevibacillus thermoruber</name>
    <dbReference type="NCBI Taxonomy" id="33942"/>
    <lineage>
        <taxon>Bacteria</taxon>
        <taxon>Bacillati</taxon>
        <taxon>Bacillota</taxon>
        <taxon>Bacilli</taxon>
        <taxon>Bacillales</taxon>
        <taxon>Paenibacillaceae</taxon>
        <taxon>Brevibacillus</taxon>
    </lineage>
</organism>
<proteinExistence type="predicted"/>
<reference evidence="8" key="1">
    <citation type="submission" date="2022-12" db="EMBL/GenBank/DDBJ databases">
        <title>Draft genome sequence of the thermophilic strain Brevibacillus thermoruber HT42, isolated from Los Humeros, Puebla, Mexico, with biotechnological potential.</title>
        <authorList>
            <person name="Lara Sanchez J."/>
            <person name="Solis Palacios R."/>
            <person name="Bustos Baena A.S."/>
            <person name="Ruz Baez A.E."/>
            <person name="Espinosa Luna G."/>
            <person name="Oliart Ros R.M."/>
        </authorList>
    </citation>
    <scope>NUCLEOTIDE SEQUENCE</scope>
    <source>
        <strain evidence="8">HT42</strain>
    </source>
</reference>
<dbReference type="PROSITE" id="PS00589">
    <property type="entry name" value="PTS_HPR_SER"/>
    <property type="match status" value="1"/>
</dbReference>
<evidence type="ECO:0000256" key="4">
    <source>
        <dbReference type="ARBA" id="ARBA00022490"/>
    </source>
</evidence>
<dbReference type="PROSITE" id="PS00369">
    <property type="entry name" value="PTS_HPR_HIS"/>
    <property type="match status" value="1"/>
</dbReference>
<evidence type="ECO:0000313" key="8">
    <source>
        <dbReference type="EMBL" id="MDA5108836.1"/>
    </source>
</evidence>
<dbReference type="GO" id="GO:0005737">
    <property type="term" value="C:cytoplasm"/>
    <property type="evidence" value="ECO:0007669"/>
    <property type="project" value="UniProtKB-SubCell"/>
</dbReference>
<dbReference type="SUPFAM" id="SSF55594">
    <property type="entry name" value="HPr-like"/>
    <property type="match status" value="1"/>
</dbReference>
<dbReference type="Pfam" id="PF00381">
    <property type="entry name" value="PTS-HPr"/>
    <property type="match status" value="1"/>
</dbReference>
<gene>
    <name evidence="8" type="ORF">O3V59_10725</name>
</gene>
<evidence type="ECO:0000256" key="1">
    <source>
        <dbReference type="ARBA" id="ARBA00003681"/>
    </source>
</evidence>
<dbReference type="Proteomes" id="UP001151071">
    <property type="component" value="Unassembled WGS sequence"/>
</dbReference>
<comment type="function">
    <text evidence="1">General (non sugar-specific) component of the phosphoenolpyruvate-dependent sugar phosphotransferase system (sugar PTS). This major carbohydrate active-transport system catalyzes the phosphorylation of incoming sugar substrates concomitantly with their translocation across the cell membrane. The phosphoryl group from phosphoenolpyruvate (PEP) is transferred to the phosphoryl carrier protein HPr by enzyme I. Phospho-HPr then transfers it to the PTS EIIA domain.</text>
</comment>
<evidence type="ECO:0000313" key="9">
    <source>
        <dbReference type="Proteomes" id="UP001151071"/>
    </source>
</evidence>
<dbReference type="PROSITE" id="PS51350">
    <property type="entry name" value="PTS_HPR_DOM"/>
    <property type="match status" value="1"/>
</dbReference>
<comment type="caution">
    <text evidence="8">The sequence shown here is derived from an EMBL/GenBank/DDBJ whole genome shotgun (WGS) entry which is preliminary data.</text>
</comment>
<keyword evidence="5" id="KW-0762">Sugar transport</keyword>
<dbReference type="InterPro" id="IPR001020">
    <property type="entry name" value="PTS_HPr_His_P_site"/>
</dbReference>
<evidence type="ECO:0000256" key="3">
    <source>
        <dbReference type="ARBA" id="ARBA00020422"/>
    </source>
</evidence>
<dbReference type="InterPro" id="IPR050399">
    <property type="entry name" value="HPr"/>
</dbReference>
<dbReference type="RefSeq" id="WP_029098083.1">
    <property type="nucleotide sequence ID" value="NZ_JAPYYP010000011.1"/>
</dbReference>
<evidence type="ECO:0000256" key="6">
    <source>
        <dbReference type="ARBA" id="ARBA00022683"/>
    </source>
</evidence>
<dbReference type="AlphaFoldDB" id="A0A9X3TQD2"/>
<evidence type="ECO:0000256" key="5">
    <source>
        <dbReference type="ARBA" id="ARBA00022597"/>
    </source>
</evidence>
<feature type="domain" description="HPr" evidence="7">
    <location>
        <begin position="1"/>
        <end position="87"/>
    </location>
</feature>
<keyword evidence="6" id="KW-0598">Phosphotransferase system</keyword>
<protein>
    <recommendedName>
        <fullName evidence="3">Phosphocarrier protein HPr</fullName>
    </recommendedName>
</protein>
<keyword evidence="9" id="KW-1185">Reference proteome</keyword>
<dbReference type="EMBL" id="JAPYYP010000011">
    <property type="protein sequence ID" value="MDA5108836.1"/>
    <property type="molecule type" value="Genomic_DNA"/>
</dbReference>
<name>A0A9X3TQD2_9BACL</name>
<dbReference type="PANTHER" id="PTHR33705:SF2">
    <property type="entry name" value="PHOSPHOCARRIER PROTEIN NPR"/>
    <property type="match status" value="1"/>
</dbReference>
<dbReference type="NCBIfam" id="TIGR01003">
    <property type="entry name" value="PTS_HPr_family"/>
    <property type="match status" value="1"/>
</dbReference>
<evidence type="ECO:0000256" key="2">
    <source>
        <dbReference type="ARBA" id="ARBA00004496"/>
    </source>
</evidence>
<dbReference type="InterPro" id="IPR002114">
    <property type="entry name" value="PTS_HPr_Ser_P_site"/>
</dbReference>